<evidence type="ECO:0000313" key="8">
    <source>
        <dbReference type="EMBL" id="CAJ0572686.1"/>
    </source>
</evidence>
<comment type="caution">
    <text evidence="7">The sequence shown here is derived from an EMBL/GenBank/DDBJ whole genome shotgun (WGS) entry which is preliminary data.</text>
</comment>
<dbReference type="GO" id="GO:0005739">
    <property type="term" value="C:mitochondrion"/>
    <property type="evidence" value="ECO:0007669"/>
    <property type="project" value="TreeGrafter"/>
</dbReference>
<dbReference type="GO" id="GO:0016020">
    <property type="term" value="C:membrane"/>
    <property type="evidence" value="ECO:0007669"/>
    <property type="project" value="UniProtKB-SubCell"/>
</dbReference>
<organism evidence="7 9">
    <name type="scientific">Mesorhabditis spiculigera</name>
    <dbReference type="NCBI Taxonomy" id="96644"/>
    <lineage>
        <taxon>Eukaryota</taxon>
        <taxon>Metazoa</taxon>
        <taxon>Ecdysozoa</taxon>
        <taxon>Nematoda</taxon>
        <taxon>Chromadorea</taxon>
        <taxon>Rhabditida</taxon>
        <taxon>Rhabditina</taxon>
        <taxon>Rhabditomorpha</taxon>
        <taxon>Rhabditoidea</taxon>
        <taxon>Rhabditidae</taxon>
        <taxon>Mesorhabditinae</taxon>
        <taxon>Mesorhabditis</taxon>
    </lineage>
</organism>
<keyword evidence="5" id="KW-0472">Membrane</keyword>
<gene>
    <name evidence="8" type="ORF">MSPICULIGERA_LOCUS11068</name>
    <name evidence="7" type="ORF">MSPICULIGERA_LOCUS8283</name>
</gene>
<sequence>MLTLARREQPMPTVLQLFRNVFSGRYKLAANTGVSCGILGSADALQQLIQGSWDPRDPGRPWDWRRTGRFAACGLLQGPMLHFMYRFMDFHVRFRGPRLAVALQKCAIDVSSAPLFTVTTICGVGLMEGHTLREGLAEYRRKFIHIFMLDCVTWPPFQFVNFMFLPPQFRVVYTNMVQLLYNMLISYIKHNNELGRH</sequence>
<dbReference type="EMBL" id="CATQJA010002604">
    <property type="protein sequence ID" value="CAJ0572686.1"/>
    <property type="molecule type" value="Genomic_DNA"/>
</dbReference>
<evidence type="ECO:0000256" key="5">
    <source>
        <dbReference type="ARBA" id="ARBA00023136"/>
    </source>
</evidence>
<dbReference type="GO" id="GO:0061668">
    <property type="term" value="P:mitochondrial ribosome assembly"/>
    <property type="evidence" value="ECO:0007669"/>
    <property type="project" value="TreeGrafter"/>
</dbReference>
<dbReference type="AlphaFoldDB" id="A0AA36CK35"/>
<dbReference type="EMBL" id="CATQJA010002144">
    <property type="protein sequence ID" value="CAJ0569824.1"/>
    <property type="molecule type" value="Genomic_DNA"/>
</dbReference>
<evidence type="ECO:0000313" key="9">
    <source>
        <dbReference type="Proteomes" id="UP001177023"/>
    </source>
</evidence>
<dbReference type="InterPro" id="IPR007248">
    <property type="entry name" value="Mpv17_PMP22"/>
</dbReference>
<evidence type="ECO:0000313" key="7">
    <source>
        <dbReference type="EMBL" id="CAJ0569824.1"/>
    </source>
</evidence>
<accession>A0AA36CK35</accession>
<proteinExistence type="inferred from homology"/>
<name>A0AA36CK35_9BILA</name>
<evidence type="ECO:0000256" key="2">
    <source>
        <dbReference type="ARBA" id="ARBA00006824"/>
    </source>
</evidence>
<reference evidence="7" key="1">
    <citation type="submission" date="2023-06" db="EMBL/GenBank/DDBJ databases">
        <authorList>
            <person name="Delattre M."/>
        </authorList>
    </citation>
    <scope>NUCLEOTIDE SEQUENCE</scope>
    <source>
        <strain evidence="7">AF72</strain>
    </source>
</reference>
<keyword evidence="9" id="KW-1185">Reference proteome</keyword>
<evidence type="ECO:0008006" key="10">
    <source>
        <dbReference type="Google" id="ProtNLM"/>
    </source>
</evidence>
<evidence type="ECO:0000256" key="1">
    <source>
        <dbReference type="ARBA" id="ARBA00004141"/>
    </source>
</evidence>
<dbReference type="PANTHER" id="PTHR11266">
    <property type="entry name" value="PEROXISOMAL MEMBRANE PROTEIN 2, PXMP2 MPV17"/>
    <property type="match status" value="1"/>
</dbReference>
<dbReference type="PANTHER" id="PTHR11266:SF8">
    <property type="entry name" value="MPV17-LIKE PROTEIN 2"/>
    <property type="match status" value="1"/>
</dbReference>
<evidence type="ECO:0000256" key="3">
    <source>
        <dbReference type="ARBA" id="ARBA00022692"/>
    </source>
</evidence>
<keyword evidence="3" id="KW-0812">Transmembrane</keyword>
<protein>
    <recommendedName>
        <fullName evidence="10">Mpv17-like protein 2</fullName>
    </recommendedName>
</protein>
<comment type="similarity">
    <text evidence="2 6">Belongs to the peroxisomal membrane protein PXMP2/4 family.</text>
</comment>
<evidence type="ECO:0000256" key="4">
    <source>
        <dbReference type="ARBA" id="ARBA00022989"/>
    </source>
</evidence>
<feature type="non-terminal residue" evidence="7">
    <location>
        <position position="197"/>
    </location>
</feature>
<dbReference type="Pfam" id="PF04117">
    <property type="entry name" value="Mpv17_PMP22"/>
    <property type="match status" value="1"/>
</dbReference>
<comment type="subcellular location">
    <subcellularLocation>
        <location evidence="1">Membrane</location>
        <topology evidence="1">Multi-pass membrane protein</topology>
    </subcellularLocation>
</comment>
<evidence type="ECO:0000256" key="6">
    <source>
        <dbReference type="RuleBase" id="RU363053"/>
    </source>
</evidence>
<keyword evidence="4" id="KW-1133">Transmembrane helix</keyword>
<dbReference type="Proteomes" id="UP001177023">
    <property type="component" value="Unassembled WGS sequence"/>
</dbReference>